<evidence type="ECO:0008006" key="3">
    <source>
        <dbReference type="Google" id="ProtNLM"/>
    </source>
</evidence>
<gene>
    <name evidence="1" type="ORF">SAMN05443665_10044</name>
</gene>
<dbReference type="Pfam" id="PF09391">
    <property type="entry name" value="DUF2000"/>
    <property type="match status" value="1"/>
</dbReference>
<organism evidence="1 2">
    <name type="scientific">Actinomadura meyerae</name>
    <dbReference type="NCBI Taxonomy" id="240840"/>
    <lineage>
        <taxon>Bacteria</taxon>
        <taxon>Bacillati</taxon>
        <taxon>Actinomycetota</taxon>
        <taxon>Actinomycetes</taxon>
        <taxon>Streptosporangiales</taxon>
        <taxon>Thermomonosporaceae</taxon>
        <taxon>Actinomadura</taxon>
    </lineage>
</organism>
<dbReference type="InterPro" id="IPR023476">
    <property type="entry name" value="Pep_tRNA_hydro_II_dom_sf"/>
</dbReference>
<proteinExistence type="predicted"/>
<dbReference type="Gene3D" id="3.40.1490.10">
    <property type="entry name" value="Bit1"/>
    <property type="match status" value="1"/>
</dbReference>
<protein>
    <recommendedName>
        <fullName evidence="3">DUF2000 domain-containing protein</fullName>
    </recommendedName>
</protein>
<sequence length="136" mass="14676">MRFDTKIGIVVRDDLAAWQRLNVTAFLASAVAGGVPGVIGEPYEDGSGNRYLAMFRQPVLVYEADTAAIAQAHARALARGMDIAVYIEDMFKTGHDEANRATVRAVTAEDMPLVGFALHGPKNGVDKVLKGLRLHP</sequence>
<dbReference type="OrthoDB" id="1684239at2"/>
<dbReference type="SUPFAM" id="SSF102462">
    <property type="entry name" value="Peptidyl-tRNA hydrolase II"/>
    <property type="match status" value="1"/>
</dbReference>
<dbReference type="Proteomes" id="UP000198318">
    <property type="component" value="Unassembled WGS sequence"/>
</dbReference>
<keyword evidence="2" id="KW-1185">Reference proteome</keyword>
<dbReference type="EMBL" id="FZOR01000004">
    <property type="protein sequence ID" value="SNS42832.1"/>
    <property type="molecule type" value="Genomic_DNA"/>
</dbReference>
<name>A0A239EG00_9ACTN</name>
<evidence type="ECO:0000313" key="2">
    <source>
        <dbReference type="Proteomes" id="UP000198318"/>
    </source>
</evidence>
<dbReference type="AlphaFoldDB" id="A0A239EG00"/>
<evidence type="ECO:0000313" key="1">
    <source>
        <dbReference type="EMBL" id="SNS42832.1"/>
    </source>
</evidence>
<accession>A0A239EG00</accession>
<dbReference type="InterPro" id="IPR018988">
    <property type="entry name" value="DUF2000"/>
</dbReference>
<reference evidence="1 2" key="1">
    <citation type="submission" date="2017-06" db="EMBL/GenBank/DDBJ databases">
        <authorList>
            <person name="Kim H.J."/>
            <person name="Triplett B.A."/>
        </authorList>
    </citation>
    <scope>NUCLEOTIDE SEQUENCE [LARGE SCALE GENOMIC DNA]</scope>
    <source>
        <strain evidence="1 2">DSM 44715</strain>
    </source>
</reference>
<dbReference type="RefSeq" id="WP_089324920.1">
    <property type="nucleotide sequence ID" value="NZ_FZOR01000004.1"/>
</dbReference>